<feature type="transmembrane region" description="Helical" evidence="8">
    <location>
        <begin position="51"/>
        <end position="70"/>
    </location>
</feature>
<feature type="transmembrane region" description="Helical" evidence="8">
    <location>
        <begin position="382"/>
        <end position="401"/>
    </location>
</feature>
<dbReference type="InterPro" id="IPR005829">
    <property type="entry name" value="Sugar_transporter_CS"/>
</dbReference>
<dbReference type="PANTHER" id="PTHR23502:SF132">
    <property type="entry name" value="POLYAMINE TRANSPORTER 2-RELATED"/>
    <property type="match status" value="1"/>
</dbReference>
<proteinExistence type="inferred from homology"/>
<evidence type="ECO:0000256" key="2">
    <source>
        <dbReference type="ARBA" id="ARBA00006236"/>
    </source>
</evidence>
<accession>A0ABZ3FP13</accession>
<reference evidence="10 11" key="1">
    <citation type="submission" date="2024-04" db="EMBL/GenBank/DDBJ databases">
        <title>Isolation of an actinomycete strain from pig manure.</title>
        <authorList>
            <person name="Gong T."/>
            <person name="Yu Z."/>
            <person name="An M."/>
            <person name="Wei C."/>
            <person name="Yang W."/>
            <person name="Liu L."/>
        </authorList>
    </citation>
    <scope>NUCLEOTIDE SEQUENCE [LARGE SCALE GENOMIC DNA]</scope>
    <source>
        <strain evidence="10 11">ZF39</strain>
    </source>
</reference>
<feature type="domain" description="Major facilitator superfamily (MFS) profile" evidence="9">
    <location>
        <begin position="15"/>
        <end position="406"/>
    </location>
</feature>
<feature type="transmembrane region" description="Helical" evidence="8">
    <location>
        <begin position="325"/>
        <end position="344"/>
    </location>
</feature>
<dbReference type="SUPFAM" id="SSF103473">
    <property type="entry name" value="MFS general substrate transporter"/>
    <property type="match status" value="1"/>
</dbReference>
<feature type="transmembrane region" description="Helical" evidence="8">
    <location>
        <begin position="82"/>
        <end position="100"/>
    </location>
</feature>
<protein>
    <submittedName>
        <fullName evidence="10">Multidrug effflux MFS transporter</fullName>
    </submittedName>
</protein>
<evidence type="ECO:0000256" key="4">
    <source>
        <dbReference type="ARBA" id="ARBA00022475"/>
    </source>
</evidence>
<comment type="subcellular location">
    <subcellularLocation>
        <location evidence="1">Cell membrane</location>
        <topology evidence="1">Multi-pass membrane protein</topology>
    </subcellularLocation>
</comment>
<dbReference type="Proteomes" id="UP001442841">
    <property type="component" value="Chromosome"/>
</dbReference>
<feature type="transmembrane region" description="Helical" evidence="8">
    <location>
        <begin position="356"/>
        <end position="376"/>
    </location>
</feature>
<organism evidence="10 11">
    <name type="scientific">Ammonicoccus fulvus</name>
    <dbReference type="NCBI Taxonomy" id="3138240"/>
    <lineage>
        <taxon>Bacteria</taxon>
        <taxon>Bacillati</taxon>
        <taxon>Actinomycetota</taxon>
        <taxon>Actinomycetes</taxon>
        <taxon>Propionibacteriales</taxon>
        <taxon>Propionibacteriaceae</taxon>
        <taxon>Ammonicoccus</taxon>
    </lineage>
</organism>
<keyword evidence="7 8" id="KW-0472">Membrane</keyword>
<sequence length="410" mass="42192">MDSPRRESNQRNVLLLLSLALLSTMAPFAIDMYLPAFPAMAEDLDVPAQTIQLTLTTFFVGVAIGQLVLGPLSDRIGRKPPLVVGSAVCLVASAAAAMAPNAEVLLVARLVQGFSGAAGMVIARAIVADLYRGVAAAKMFSLLALVGGIAPVVAPLIGGALAIPTGWRGVMWSLAGITALMLAAVVFVIPETHGRAARAEARAHLDDPAVARRRHIGMLDLVRRPGFTANALIMTFGFVVLMGYVSASPFVFQTIMGLGVLGSGVLFAINSAGIFIGSSINIRLVDRFGQHAMMRVGLVLFAVGVAILALQQALGLHVYVIEVPLILFTTALGFTFGNSVALALGHAADARGAGSAFVGASQFLAGAFVAPAVGVAGPASAVPLLVVVTLGTLGVLVCYVISRRAGVAEH</sequence>
<keyword evidence="4" id="KW-1003">Cell membrane</keyword>
<name>A0ABZ3FP13_9ACTN</name>
<feature type="transmembrane region" description="Helical" evidence="8">
    <location>
        <begin position="227"/>
        <end position="245"/>
    </location>
</feature>
<dbReference type="InterPro" id="IPR011701">
    <property type="entry name" value="MFS"/>
</dbReference>
<dbReference type="Pfam" id="PF07690">
    <property type="entry name" value="MFS_1"/>
    <property type="match status" value="1"/>
</dbReference>
<feature type="transmembrane region" description="Helical" evidence="8">
    <location>
        <begin position="296"/>
        <end position="319"/>
    </location>
</feature>
<dbReference type="InterPro" id="IPR036259">
    <property type="entry name" value="MFS_trans_sf"/>
</dbReference>
<dbReference type="Gene3D" id="1.20.1720.10">
    <property type="entry name" value="Multidrug resistance protein D"/>
    <property type="match status" value="1"/>
</dbReference>
<feature type="transmembrane region" description="Helical" evidence="8">
    <location>
        <begin position="169"/>
        <end position="189"/>
    </location>
</feature>
<evidence type="ECO:0000256" key="8">
    <source>
        <dbReference type="SAM" id="Phobius"/>
    </source>
</evidence>
<feature type="transmembrane region" description="Helical" evidence="8">
    <location>
        <begin position="139"/>
        <end position="163"/>
    </location>
</feature>
<feature type="transmembrane region" description="Helical" evidence="8">
    <location>
        <begin position="251"/>
        <end position="276"/>
    </location>
</feature>
<evidence type="ECO:0000256" key="7">
    <source>
        <dbReference type="ARBA" id="ARBA00023136"/>
    </source>
</evidence>
<keyword evidence="6 8" id="KW-1133">Transmembrane helix</keyword>
<evidence type="ECO:0000256" key="5">
    <source>
        <dbReference type="ARBA" id="ARBA00022692"/>
    </source>
</evidence>
<evidence type="ECO:0000313" key="11">
    <source>
        <dbReference type="Proteomes" id="UP001442841"/>
    </source>
</evidence>
<dbReference type="InterPro" id="IPR020846">
    <property type="entry name" value="MFS_dom"/>
</dbReference>
<dbReference type="PROSITE" id="PS50850">
    <property type="entry name" value="MFS"/>
    <property type="match status" value="1"/>
</dbReference>
<dbReference type="InterPro" id="IPR004812">
    <property type="entry name" value="Efflux_drug-R_Bcr/CmlA"/>
</dbReference>
<dbReference type="NCBIfam" id="TIGR00710">
    <property type="entry name" value="efflux_Bcr_CflA"/>
    <property type="match status" value="1"/>
</dbReference>
<comment type="similarity">
    <text evidence="2">Belongs to the major facilitator superfamily. Bcr/CmlA family.</text>
</comment>
<evidence type="ECO:0000256" key="6">
    <source>
        <dbReference type="ARBA" id="ARBA00022989"/>
    </source>
</evidence>
<evidence type="ECO:0000256" key="1">
    <source>
        <dbReference type="ARBA" id="ARBA00004651"/>
    </source>
</evidence>
<dbReference type="EMBL" id="CP154795">
    <property type="protein sequence ID" value="XAN07778.1"/>
    <property type="molecule type" value="Genomic_DNA"/>
</dbReference>
<keyword evidence="11" id="KW-1185">Reference proteome</keyword>
<evidence type="ECO:0000259" key="9">
    <source>
        <dbReference type="PROSITE" id="PS50850"/>
    </source>
</evidence>
<dbReference type="RefSeq" id="WP_425309236.1">
    <property type="nucleotide sequence ID" value="NZ_CP154795.1"/>
</dbReference>
<dbReference type="CDD" id="cd17320">
    <property type="entry name" value="MFS_MdfA_MDR_like"/>
    <property type="match status" value="1"/>
</dbReference>
<gene>
    <name evidence="10" type="ORF">AADG42_10835</name>
</gene>
<keyword evidence="3" id="KW-0813">Transport</keyword>
<dbReference type="PANTHER" id="PTHR23502">
    <property type="entry name" value="MAJOR FACILITATOR SUPERFAMILY"/>
    <property type="match status" value="1"/>
</dbReference>
<evidence type="ECO:0000256" key="3">
    <source>
        <dbReference type="ARBA" id="ARBA00022448"/>
    </source>
</evidence>
<dbReference type="PROSITE" id="PS00216">
    <property type="entry name" value="SUGAR_TRANSPORT_1"/>
    <property type="match status" value="1"/>
</dbReference>
<feature type="transmembrane region" description="Helical" evidence="8">
    <location>
        <begin position="106"/>
        <end position="127"/>
    </location>
</feature>
<evidence type="ECO:0000313" key="10">
    <source>
        <dbReference type="EMBL" id="XAN07778.1"/>
    </source>
</evidence>
<keyword evidence="5 8" id="KW-0812">Transmembrane</keyword>